<dbReference type="Gene3D" id="3.30.300.30">
    <property type="match status" value="1"/>
</dbReference>
<dbReference type="Gene3D" id="3.30.559.30">
    <property type="entry name" value="Nonribosomal peptide synthetase, condensation domain"/>
    <property type="match status" value="1"/>
</dbReference>
<dbReference type="InterPro" id="IPR010071">
    <property type="entry name" value="AA_adenyl_dom"/>
</dbReference>
<dbReference type="PANTHER" id="PTHR45527:SF1">
    <property type="entry name" value="FATTY ACID SYNTHASE"/>
    <property type="match status" value="1"/>
</dbReference>
<dbReference type="Gene3D" id="3.30.559.10">
    <property type="entry name" value="Chloramphenicol acetyltransferase-like domain"/>
    <property type="match status" value="1"/>
</dbReference>
<dbReference type="InterPro" id="IPR001242">
    <property type="entry name" value="Condensation_dom"/>
</dbReference>
<dbReference type="RefSeq" id="WP_319700495.1">
    <property type="nucleotide sequence ID" value="NZ_JARAWN010000814.1"/>
</dbReference>
<dbReference type="InterPro" id="IPR023213">
    <property type="entry name" value="CAT-like_dom_sf"/>
</dbReference>
<accession>A0AAJ2Q185</accession>
<evidence type="ECO:0000259" key="4">
    <source>
        <dbReference type="Pfam" id="PF00668"/>
    </source>
</evidence>
<evidence type="ECO:0000313" key="5">
    <source>
        <dbReference type="EMBL" id="MDX3137127.1"/>
    </source>
</evidence>
<dbReference type="InterPro" id="IPR020845">
    <property type="entry name" value="AMP-binding_CS"/>
</dbReference>
<dbReference type="GO" id="GO:0005829">
    <property type="term" value="C:cytosol"/>
    <property type="evidence" value="ECO:0007669"/>
    <property type="project" value="TreeGrafter"/>
</dbReference>
<dbReference type="GO" id="GO:0031177">
    <property type="term" value="F:phosphopantetheine binding"/>
    <property type="evidence" value="ECO:0007669"/>
    <property type="project" value="TreeGrafter"/>
</dbReference>
<comment type="caution">
    <text evidence="5">The sequence shown here is derived from an EMBL/GenBank/DDBJ whole genome shotgun (WGS) entry which is preliminary data.</text>
</comment>
<dbReference type="Pfam" id="PF00668">
    <property type="entry name" value="Condensation"/>
    <property type="match status" value="1"/>
</dbReference>
<dbReference type="SUPFAM" id="SSF56801">
    <property type="entry name" value="Acetyl-CoA synthetase-like"/>
    <property type="match status" value="1"/>
</dbReference>
<keyword evidence="1" id="KW-0596">Phosphopantetheine</keyword>
<proteinExistence type="predicted"/>
<dbReference type="GO" id="GO:0003824">
    <property type="term" value="F:catalytic activity"/>
    <property type="evidence" value="ECO:0007669"/>
    <property type="project" value="InterPro"/>
</dbReference>
<dbReference type="GO" id="GO:0008610">
    <property type="term" value="P:lipid biosynthetic process"/>
    <property type="evidence" value="ECO:0007669"/>
    <property type="project" value="UniProtKB-ARBA"/>
</dbReference>
<dbReference type="GO" id="GO:0043041">
    <property type="term" value="P:amino acid activation for nonribosomal peptide biosynthetic process"/>
    <property type="evidence" value="ECO:0007669"/>
    <property type="project" value="TreeGrafter"/>
</dbReference>
<dbReference type="InterPro" id="IPR045851">
    <property type="entry name" value="AMP-bd_C_sf"/>
</dbReference>
<organism evidence="5 6">
    <name type="scientific">Streptomyces europaeiscabiei</name>
    <dbReference type="NCBI Taxonomy" id="146819"/>
    <lineage>
        <taxon>Bacteria</taxon>
        <taxon>Bacillati</taxon>
        <taxon>Actinomycetota</taxon>
        <taxon>Actinomycetes</taxon>
        <taxon>Kitasatosporales</taxon>
        <taxon>Streptomycetaceae</taxon>
        <taxon>Streptomyces</taxon>
    </lineage>
</organism>
<feature type="non-terminal residue" evidence="5">
    <location>
        <position position="574"/>
    </location>
</feature>
<dbReference type="Pfam" id="PF00501">
    <property type="entry name" value="AMP-binding"/>
    <property type="match status" value="1"/>
</dbReference>
<sequence>MARHPLFQVMLALNNNTQTTPTLPGLEISEYSLAPDIARFDLTVSLTELHDEKGTPAGIEGVLTYATTVFDRETVEALGRRLNRLLSVVVEAPDSTLHSLDLFDPAERELLHPAHTEGEPTAFEDPVVLFRRQALRRPDATAVVYDDRTLTYRELDEESDRIADLLADRGAAPHTAVAVAVPRSLELVSTLVAVLKTGAAYVPIDPNHPADRTAYVLKDADPVCCVGVSTAADNLPRTALLLDSLTAQQSSVAPPDLRQPAPGLSMAVLYTSGTTGTPKGVVLTRRNVAAMLDAVQQLFGLDESDVVLHKAPLTFDASIEEILWPLTTGARLAIAAPGADADPEQLARHIRRHDVTTLDVVPAVLDALLEHSAPQGFPTLRRVLSAGDVLGRQTVRRLHSTTSARLTNLYGPTEATVNATHWTARPDLDQTPPIGGPTPHTRLRLLDERLQPVLPGVIAELYIAGDGIAKGYLKRPALTAERFLPDPFGADGQRMYRTGDLARWNNRGELEFTGRSDHQIKIRGVRIEPAEVEAALQTHPAVRSAAVAARGNRLVAYVTAQEPGNPPTHEALSS</sequence>
<dbReference type="FunFam" id="2.30.38.10:FF:000001">
    <property type="entry name" value="Non-ribosomal peptide synthetase PvdI"/>
    <property type="match status" value="1"/>
</dbReference>
<dbReference type="NCBIfam" id="TIGR01733">
    <property type="entry name" value="AA-adenyl-dom"/>
    <property type="match status" value="1"/>
</dbReference>
<dbReference type="PROSITE" id="PS00455">
    <property type="entry name" value="AMP_BINDING"/>
    <property type="match status" value="1"/>
</dbReference>
<dbReference type="Proteomes" id="UP001273589">
    <property type="component" value="Unassembled WGS sequence"/>
</dbReference>
<evidence type="ECO:0000256" key="1">
    <source>
        <dbReference type="ARBA" id="ARBA00022450"/>
    </source>
</evidence>
<dbReference type="PANTHER" id="PTHR45527">
    <property type="entry name" value="NONRIBOSOMAL PEPTIDE SYNTHETASE"/>
    <property type="match status" value="1"/>
</dbReference>
<dbReference type="AlphaFoldDB" id="A0AAJ2Q185"/>
<reference evidence="5" key="1">
    <citation type="journal article" date="2023" name="Microb. Genom.">
        <title>Mesoterricola silvestris gen. nov., sp. nov., Mesoterricola sediminis sp. nov., Geothrix oryzae sp. nov., Geothrix edaphica sp. nov., Geothrix rubra sp. nov., and Geothrix limicola sp. nov., six novel members of Acidobacteriota isolated from soils.</title>
        <authorList>
            <person name="Weisberg A.J."/>
            <person name="Pearce E."/>
            <person name="Kramer C.G."/>
            <person name="Chang J.H."/>
            <person name="Clarke C.R."/>
        </authorList>
    </citation>
    <scope>NUCLEOTIDE SEQUENCE</scope>
    <source>
        <strain evidence="5">ND06-05F</strain>
    </source>
</reference>
<dbReference type="EMBL" id="JARAWN010000814">
    <property type="protein sequence ID" value="MDX3137127.1"/>
    <property type="molecule type" value="Genomic_DNA"/>
</dbReference>
<feature type="domain" description="AMP-dependent synthetase/ligase" evidence="3">
    <location>
        <begin position="130"/>
        <end position="473"/>
    </location>
</feature>
<dbReference type="SUPFAM" id="SSF52777">
    <property type="entry name" value="CoA-dependent acyltransferases"/>
    <property type="match status" value="1"/>
</dbReference>
<dbReference type="InterPro" id="IPR042099">
    <property type="entry name" value="ANL_N_sf"/>
</dbReference>
<gene>
    <name evidence="5" type="ORF">PV367_46735</name>
</gene>
<evidence type="ECO:0000313" key="6">
    <source>
        <dbReference type="Proteomes" id="UP001273589"/>
    </source>
</evidence>
<dbReference type="InterPro" id="IPR000873">
    <property type="entry name" value="AMP-dep_synth/lig_dom"/>
</dbReference>
<feature type="domain" description="Condensation" evidence="4">
    <location>
        <begin position="2"/>
        <end position="111"/>
    </location>
</feature>
<keyword evidence="2" id="KW-0597">Phosphoprotein</keyword>
<dbReference type="Gene3D" id="3.40.50.12780">
    <property type="entry name" value="N-terminal domain of ligase-like"/>
    <property type="match status" value="1"/>
</dbReference>
<evidence type="ECO:0000259" key="3">
    <source>
        <dbReference type="Pfam" id="PF00501"/>
    </source>
</evidence>
<dbReference type="GO" id="GO:0044550">
    <property type="term" value="P:secondary metabolite biosynthetic process"/>
    <property type="evidence" value="ECO:0007669"/>
    <property type="project" value="TreeGrafter"/>
</dbReference>
<name>A0AAJ2Q185_9ACTN</name>
<dbReference type="CDD" id="cd05930">
    <property type="entry name" value="A_NRPS"/>
    <property type="match status" value="1"/>
</dbReference>
<evidence type="ECO:0000256" key="2">
    <source>
        <dbReference type="ARBA" id="ARBA00022553"/>
    </source>
</evidence>
<protein>
    <submittedName>
        <fullName evidence="5">Amino acid adenylation domain-containing protein</fullName>
    </submittedName>
</protein>
<dbReference type="FunFam" id="3.40.50.12780:FF:000012">
    <property type="entry name" value="Non-ribosomal peptide synthetase"/>
    <property type="match status" value="1"/>
</dbReference>